<feature type="compositionally biased region" description="Low complexity" evidence="1">
    <location>
        <begin position="13"/>
        <end position="24"/>
    </location>
</feature>
<dbReference type="GO" id="GO:0007062">
    <property type="term" value="P:sister chromatid cohesion"/>
    <property type="evidence" value="ECO:0007669"/>
    <property type="project" value="UniProtKB-ARBA"/>
</dbReference>
<dbReference type="InterPro" id="IPR039662">
    <property type="entry name" value="Cohesin_Scc3/SA"/>
</dbReference>
<dbReference type="Proteomes" id="UP000887229">
    <property type="component" value="Unassembled WGS sequence"/>
</dbReference>
<dbReference type="InterPro" id="IPR016024">
    <property type="entry name" value="ARM-type_fold"/>
</dbReference>
<feature type="compositionally biased region" description="Acidic residues" evidence="1">
    <location>
        <begin position="1002"/>
        <end position="1024"/>
    </location>
</feature>
<dbReference type="OrthoDB" id="498590at2759"/>
<keyword evidence="4" id="KW-1185">Reference proteome</keyword>
<dbReference type="GO" id="GO:0005634">
    <property type="term" value="C:nucleus"/>
    <property type="evidence" value="ECO:0007669"/>
    <property type="project" value="TreeGrafter"/>
</dbReference>
<dbReference type="Pfam" id="PF08514">
    <property type="entry name" value="STAG"/>
    <property type="match status" value="1"/>
</dbReference>
<evidence type="ECO:0000313" key="3">
    <source>
        <dbReference type="EMBL" id="KAG9255308.1"/>
    </source>
</evidence>
<comment type="caution">
    <text evidence="3">The sequence shown here is derived from an EMBL/GenBank/DDBJ whole genome shotgun (WGS) entry which is preliminary data.</text>
</comment>
<accession>A0A9P7ZND2</accession>
<dbReference type="Pfam" id="PF21581">
    <property type="entry name" value="SCD"/>
    <property type="match status" value="1"/>
</dbReference>
<dbReference type="InterPro" id="IPR013721">
    <property type="entry name" value="STAG"/>
</dbReference>
<dbReference type="GO" id="GO:0003682">
    <property type="term" value="F:chromatin binding"/>
    <property type="evidence" value="ECO:0007669"/>
    <property type="project" value="TreeGrafter"/>
</dbReference>
<dbReference type="AlphaFoldDB" id="A0A9P7ZND2"/>
<feature type="compositionally biased region" description="Basic and acidic residues" evidence="1">
    <location>
        <begin position="77"/>
        <end position="93"/>
    </location>
</feature>
<feature type="region of interest" description="Disordered" evidence="1">
    <location>
        <begin position="1"/>
        <end position="142"/>
    </location>
</feature>
<dbReference type="PANTHER" id="PTHR11199">
    <property type="entry name" value="STROMAL ANTIGEN"/>
    <property type="match status" value="1"/>
</dbReference>
<sequence>MPSERQPLRQIMDNNAATSSADPDAAARRRSGRVSRVPDKFAPEPSNTQASKRKRDDDAEDDENDVPELDEEDSDESSDRDGGASDQDHEPASSRRARKAQLSRSKKPAVKKPKTNGAHASGANRAITLPRMPKRSARLDTGDKNTGLYAEIFGSGDTCGMVAQQWLERYRQDRNEALLGLINCILQCVGCEHEVTIDDVQDPDNIPNRLTDLQDTYLEQQEVDYPLISKARTTRTFRELLVGFFKVLVDVLHESEVLYKDPELMDNLHAWLSSMSSSSLRAFRHTGTTVALAVTSGLVAVAHTLDYRITTIEQQLQASKRSTAKAKSFEIGLNLNEATEYRGFCSDTIQSFFDTVFVHRYRDTDPIIRTECVEALGNWIWDLPTTFMEPSYLRYLGWMLSDTNLTTRQEVLKQLGRVLKRDAAQLGHFVDRFRERIVEMATSDKDVAPRVASISVVDALREAALLEPAEIDRIGELIFDSEPRVRRAVVGFFVACIEEAHESKVDELGGSEVLDEYDHVEEDDYESPRREWVSIKCLAETLAAYDAQIEDRQKDDRPIRLAVAVDLLGADPPETRVSLAAQVLYDKLDEVRDWQLLAGYLMHDHTTSKKSASRSKAASHESAFKKAVAPESAEEAILLKVLVAAIKTDLEHTAELDKGKRRGQRMEAPAAQERIAEALLNIIPRLLNKFGADPEPASTVLHLEHYLNISMSRQLRSGSTKYAKLLDEMCTQFTRHNDPSVVSRTVHALLHARQHEDSEELVDERLDNLWDTCVASLRSINAKCELSKRGNLDADSLQSLSTVIMKISRLAGIASCVDVLDAQTDAEDPDTSVINILLETINRGKYDPQDDEEIDDLEDEVVSYALKACGFYFMWRVQQLVKLLGDGNYPSISDVNLLSSLRQKYRRHTIVTLSSRAAVDELRIFATGCLCELHVFFSSLREHISKRRSTAANDAQRDVLDQLELLAPEIEPTLVPEIFSIFEGAEKAFAKRSKRVHLNAPADDEEPINDEEEEEEDDDEDEAGLSEHARLARQLQAEKALCRLTAFLVVCINLKLLDSSGAYKGRLRKRLLRNRNKLGKNFSDVVAHLDKKNALPRAAQAAKKSTTTAQESEQQPAREPEPIDDDDEDEEQAADNDDPFASGDERDREAAGLDFDPIDDEPDEAAPPQRNNDVDDDILGD</sequence>
<protein>
    <submittedName>
        <fullName evidence="3">Nuclear protein SA-1</fullName>
    </submittedName>
</protein>
<feature type="region of interest" description="Disordered" evidence="1">
    <location>
        <begin position="1096"/>
        <end position="1181"/>
    </location>
</feature>
<feature type="compositionally biased region" description="Acidic residues" evidence="1">
    <location>
        <begin position="1122"/>
        <end position="1138"/>
    </location>
</feature>
<organism evidence="3 4">
    <name type="scientific">Emericellopsis atlantica</name>
    <dbReference type="NCBI Taxonomy" id="2614577"/>
    <lineage>
        <taxon>Eukaryota</taxon>
        <taxon>Fungi</taxon>
        <taxon>Dikarya</taxon>
        <taxon>Ascomycota</taxon>
        <taxon>Pezizomycotina</taxon>
        <taxon>Sordariomycetes</taxon>
        <taxon>Hypocreomycetidae</taxon>
        <taxon>Hypocreales</taxon>
        <taxon>Bionectriaceae</taxon>
        <taxon>Emericellopsis</taxon>
    </lineage>
</organism>
<proteinExistence type="predicted"/>
<evidence type="ECO:0000313" key="4">
    <source>
        <dbReference type="Proteomes" id="UP000887229"/>
    </source>
</evidence>
<gene>
    <name evidence="3" type="ORF">F5Z01DRAFT_46849</name>
</gene>
<dbReference type="PROSITE" id="PS51425">
    <property type="entry name" value="SCD"/>
    <property type="match status" value="1"/>
</dbReference>
<dbReference type="Gene3D" id="1.25.10.10">
    <property type="entry name" value="Leucine-rich Repeat Variant"/>
    <property type="match status" value="1"/>
</dbReference>
<feature type="domain" description="SCD" evidence="2">
    <location>
        <begin position="357"/>
        <end position="440"/>
    </location>
</feature>
<dbReference type="PANTHER" id="PTHR11199:SF0">
    <property type="entry name" value="LD34181P-RELATED"/>
    <property type="match status" value="1"/>
</dbReference>
<reference evidence="3" key="1">
    <citation type="journal article" date="2021" name="IMA Fungus">
        <title>Genomic characterization of three marine fungi, including Emericellopsis atlantica sp. nov. with signatures of a generalist lifestyle and marine biomass degradation.</title>
        <authorList>
            <person name="Hagestad O.C."/>
            <person name="Hou L."/>
            <person name="Andersen J.H."/>
            <person name="Hansen E.H."/>
            <person name="Altermark B."/>
            <person name="Li C."/>
            <person name="Kuhnert E."/>
            <person name="Cox R.J."/>
            <person name="Crous P.W."/>
            <person name="Spatafora J.W."/>
            <person name="Lail K."/>
            <person name="Amirebrahimi M."/>
            <person name="Lipzen A."/>
            <person name="Pangilinan J."/>
            <person name="Andreopoulos W."/>
            <person name="Hayes R.D."/>
            <person name="Ng V."/>
            <person name="Grigoriev I.V."/>
            <person name="Jackson S.A."/>
            <person name="Sutton T.D.S."/>
            <person name="Dobson A.D.W."/>
            <person name="Rama T."/>
        </authorList>
    </citation>
    <scope>NUCLEOTIDE SEQUENCE</scope>
    <source>
        <strain evidence="3">TS7</strain>
    </source>
</reference>
<feature type="region of interest" description="Disordered" evidence="1">
    <location>
        <begin position="1000"/>
        <end position="1024"/>
    </location>
</feature>
<feature type="compositionally biased region" description="Basic residues" evidence="1">
    <location>
        <begin position="95"/>
        <end position="114"/>
    </location>
</feature>
<dbReference type="RefSeq" id="XP_046119232.1">
    <property type="nucleotide sequence ID" value="XM_046259983.1"/>
</dbReference>
<dbReference type="GO" id="GO:0000785">
    <property type="term" value="C:chromatin"/>
    <property type="evidence" value="ECO:0007669"/>
    <property type="project" value="TreeGrafter"/>
</dbReference>
<evidence type="ECO:0000256" key="1">
    <source>
        <dbReference type="SAM" id="MobiDB-lite"/>
    </source>
</evidence>
<dbReference type="Pfam" id="PF24571">
    <property type="entry name" value="HEAT_SCC3-SA"/>
    <property type="match status" value="1"/>
</dbReference>
<dbReference type="InterPro" id="IPR056396">
    <property type="entry name" value="HEAT_SCC3-SA"/>
</dbReference>
<dbReference type="EMBL" id="MU251251">
    <property type="protein sequence ID" value="KAG9255308.1"/>
    <property type="molecule type" value="Genomic_DNA"/>
</dbReference>
<evidence type="ECO:0000259" key="2">
    <source>
        <dbReference type="PROSITE" id="PS51425"/>
    </source>
</evidence>
<name>A0A9P7ZND2_9HYPO</name>
<dbReference type="SUPFAM" id="SSF48371">
    <property type="entry name" value="ARM repeat"/>
    <property type="match status" value="1"/>
</dbReference>
<dbReference type="GO" id="GO:0008278">
    <property type="term" value="C:cohesin complex"/>
    <property type="evidence" value="ECO:0007669"/>
    <property type="project" value="TreeGrafter"/>
</dbReference>
<dbReference type="InterPro" id="IPR020839">
    <property type="entry name" value="SCD"/>
</dbReference>
<dbReference type="InterPro" id="IPR011989">
    <property type="entry name" value="ARM-like"/>
</dbReference>
<dbReference type="GeneID" id="70290886"/>
<feature type="compositionally biased region" description="Acidic residues" evidence="1">
    <location>
        <begin position="58"/>
        <end position="76"/>
    </location>
</feature>
<feature type="compositionally biased region" description="Low complexity" evidence="1">
    <location>
        <begin position="1098"/>
        <end position="1110"/>
    </location>
</feature>